<dbReference type="AlphaFoldDB" id="A0A3N4I0Y2"/>
<keyword evidence="1" id="KW-0812">Transmembrane</keyword>
<keyword evidence="1" id="KW-1133">Transmembrane helix</keyword>
<evidence type="ECO:0000313" key="2">
    <source>
        <dbReference type="EMBL" id="RPA75544.1"/>
    </source>
</evidence>
<gene>
    <name evidence="2" type="ORF">BJ508DRAFT_418108</name>
</gene>
<sequence>MSFLGGFFKSKAAKEAGIQTAAVERRSIETIASLKSGVTVSEVAAISTEKQTVLTVTRTLEPHFRCGYDHPPGEEFPVDDYKDDFRRFMKNVRGFAKQDHPTLVEEASILEIDEATYTSERGKVDVWLRLTCNDNGIKLHDAIEKFTKLMFHVQKMGKLHQPLARICSGSFFAFEPVEIAVRKAWYRNFILDISQDATGKLLDSSREILKGSTRTNWYTGIVIGLKLLYDVGMAGVKAHAEMEDLSNNEEINPLILTADIMFTFSDEVKGKLKTCSDFIEKEFTISEDISLDVLKSEQDEQLRKTSKACQAVQTAGKTFKDAVNRNDPFATIQELRSELLGALMELIESCGNLVNVSRRATEVHCTLEKKAEFGLAVHGTIAASSYSGLSGVSIAAAQHIIHLPHILHALSPVHHILAHSLCPIVGWILTGLTALCSAILYARKIYDLYQKKKLHGREGKKSMTDHKLADFAARKALGLQGHVIPEEHKEALQQITAMLYQPDVTEGQISTDPETGGIKEANAVLSMFVDQCVDACEKLFNNINVVKCGDKC</sequence>
<keyword evidence="1" id="KW-0472">Membrane</keyword>
<evidence type="ECO:0000313" key="3">
    <source>
        <dbReference type="Proteomes" id="UP000275078"/>
    </source>
</evidence>
<reference evidence="2 3" key="1">
    <citation type="journal article" date="2018" name="Nat. Ecol. Evol.">
        <title>Pezizomycetes genomes reveal the molecular basis of ectomycorrhizal truffle lifestyle.</title>
        <authorList>
            <person name="Murat C."/>
            <person name="Payen T."/>
            <person name="Noel B."/>
            <person name="Kuo A."/>
            <person name="Morin E."/>
            <person name="Chen J."/>
            <person name="Kohler A."/>
            <person name="Krizsan K."/>
            <person name="Balestrini R."/>
            <person name="Da Silva C."/>
            <person name="Montanini B."/>
            <person name="Hainaut M."/>
            <person name="Levati E."/>
            <person name="Barry K.W."/>
            <person name="Belfiori B."/>
            <person name="Cichocki N."/>
            <person name="Clum A."/>
            <person name="Dockter R.B."/>
            <person name="Fauchery L."/>
            <person name="Guy J."/>
            <person name="Iotti M."/>
            <person name="Le Tacon F."/>
            <person name="Lindquist E.A."/>
            <person name="Lipzen A."/>
            <person name="Malagnac F."/>
            <person name="Mello A."/>
            <person name="Molinier V."/>
            <person name="Miyauchi S."/>
            <person name="Poulain J."/>
            <person name="Riccioni C."/>
            <person name="Rubini A."/>
            <person name="Sitrit Y."/>
            <person name="Splivallo R."/>
            <person name="Traeger S."/>
            <person name="Wang M."/>
            <person name="Zifcakova L."/>
            <person name="Wipf D."/>
            <person name="Zambonelli A."/>
            <person name="Paolocci F."/>
            <person name="Nowrousian M."/>
            <person name="Ottonello S."/>
            <person name="Baldrian P."/>
            <person name="Spatafora J.W."/>
            <person name="Henrissat B."/>
            <person name="Nagy L.G."/>
            <person name="Aury J.M."/>
            <person name="Wincker P."/>
            <person name="Grigoriev I.V."/>
            <person name="Bonfante P."/>
            <person name="Martin F.M."/>
        </authorList>
    </citation>
    <scope>NUCLEOTIDE SEQUENCE [LARGE SCALE GENOMIC DNA]</scope>
    <source>
        <strain evidence="2 3">RN42</strain>
    </source>
</reference>
<organism evidence="2 3">
    <name type="scientific">Ascobolus immersus RN42</name>
    <dbReference type="NCBI Taxonomy" id="1160509"/>
    <lineage>
        <taxon>Eukaryota</taxon>
        <taxon>Fungi</taxon>
        <taxon>Dikarya</taxon>
        <taxon>Ascomycota</taxon>
        <taxon>Pezizomycotina</taxon>
        <taxon>Pezizomycetes</taxon>
        <taxon>Pezizales</taxon>
        <taxon>Ascobolaceae</taxon>
        <taxon>Ascobolus</taxon>
    </lineage>
</organism>
<dbReference type="EMBL" id="ML119762">
    <property type="protein sequence ID" value="RPA75544.1"/>
    <property type="molecule type" value="Genomic_DNA"/>
</dbReference>
<dbReference type="Proteomes" id="UP000275078">
    <property type="component" value="Unassembled WGS sequence"/>
</dbReference>
<proteinExistence type="predicted"/>
<feature type="transmembrane region" description="Helical" evidence="1">
    <location>
        <begin position="424"/>
        <end position="442"/>
    </location>
</feature>
<evidence type="ECO:0000256" key="1">
    <source>
        <dbReference type="SAM" id="Phobius"/>
    </source>
</evidence>
<accession>A0A3N4I0Y2</accession>
<name>A0A3N4I0Y2_ASCIM</name>
<protein>
    <submittedName>
        <fullName evidence="2">Uncharacterized protein</fullName>
    </submittedName>
</protein>
<keyword evidence="3" id="KW-1185">Reference proteome</keyword>